<evidence type="ECO:0000313" key="6">
    <source>
        <dbReference type="EMBL" id="MDC8830083.1"/>
    </source>
</evidence>
<dbReference type="SUPFAM" id="SSF53850">
    <property type="entry name" value="Periplasmic binding protein-like II"/>
    <property type="match status" value="1"/>
</dbReference>
<organism evidence="6 7">
    <name type="scientific">Alteromonas gilva</name>
    <dbReference type="NCBI Taxonomy" id="2987522"/>
    <lineage>
        <taxon>Bacteria</taxon>
        <taxon>Pseudomonadati</taxon>
        <taxon>Pseudomonadota</taxon>
        <taxon>Gammaproteobacteria</taxon>
        <taxon>Alteromonadales</taxon>
        <taxon>Alteromonadaceae</taxon>
        <taxon>Alteromonas/Salinimonas group</taxon>
        <taxon>Alteromonas</taxon>
    </lineage>
</organism>
<proteinExistence type="inferred from homology"/>
<dbReference type="Gene3D" id="1.10.10.10">
    <property type="entry name" value="Winged helix-like DNA-binding domain superfamily/Winged helix DNA-binding domain"/>
    <property type="match status" value="1"/>
</dbReference>
<dbReference type="InterPro" id="IPR036390">
    <property type="entry name" value="WH_DNA-bd_sf"/>
</dbReference>
<dbReference type="SUPFAM" id="SSF46785">
    <property type="entry name" value="Winged helix' DNA-binding domain"/>
    <property type="match status" value="1"/>
</dbReference>
<keyword evidence="3" id="KW-0238">DNA-binding</keyword>
<dbReference type="EMBL" id="JAQQXP010000001">
    <property type="protein sequence ID" value="MDC8830083.1"/>
    <property type="molecule type" value="Genomic_DNA"/>
</dbReference>
<accession>A0ABT5KZN1</accession>
<evidence type="ECO:0000256" key="1">
    <source>
        <dbReference type="ARBA" id="ARBA00009437"/>
    </source>
</evidence>
<evidence type="ECO:0000313" key="7">
    <source>
        <dbReference type="Proteomes" id="UP001218788"/>
    </source>
</evidence>
<sequence length="308" mass="34456">MDKLSAMRAFATVARHGSFAAAARKLGLSRSQINRQVLWLEDELSVTLFNRTTRRVDLTHTGQAYLENILPLLDNLTNTEAQLQQNQQALSGTIKINAPMSFGLAHLTPVVLKFMHEYPHIQVQLDLSDEKRDPLSNQFDMTLRIGPPEPNPAMIEHDITHTERYICAAPALLQRIGPLSSPQQLINLPCLQYGNLVHGNYWDLLHHNKPQRVRINGVMSSNNGDVLKQAALQGVGIAMLPSFIVGDALASGSLIPLLQAWQPAPLHISLLYAPNRHMALRLSVFIKYIQAAFENIDFCSESHHLYNK</sequence>
<dbReference type="PANTHER" id="PTHR30537:SF5">
    <property type="entry name" value="HTH-TYPE TRANSCRIPTIONAL ACTIVATOR TTDR-RELATED"/>
    <property type="match status" value="1"/>
</dbReference>
<dbReference type="Gene3D" id="3.40.190.290">
    <property type="match status" value="1"/>
</dbReference>
<evidence type="ECO:0000256" key="3">
    <source>
        <dbReference type="ARBA" id="ARBA00023125"/>
    </source>
</evidence>
<gene>
    <name evidence="6" type="ORF">OIK42_04815</name>
</gene>
<dbReference type="Pfam" id="PF03466">
    <property type="entry name" value="LysR_substrate"/>
    <property type="match status" value="1"/>
</dbReference>
<feature type="domain" description="HTH lysR-type" evidence="5">
    <location>
        <begin position="1"/>
        <end position="59"/>
    </location>
</feature>
<comment type="caution">
    <text evidence="6">The sequence shown here is derived from an EMBL/GenBank/DDBJ whole genome shotgun (WGS) entry which is preliminary data.</text>
</comment>
<dbReference type="Pfam" id="PF00126">
    <property type="entry name" value="HTH_1"/>
    <property type="match status" value="1"/>
</dbReference>
<dbReference type="InterPro" id="IPR000847">
    <property type="entry name" value="LysR_HTH_N"/>
</dbReference>
<dbReference type="InterPro" id="IPR005119">
    <property type="entry name" value="LysR_subst-bd"/>
</dbReference>
<dbReference type="InterPro" id="IPR036388">
    <property type="entry name" value="WH-like_DNA-bd_sf"/>
</dbReference>
<keyword evidence="4" id="KW-0804">Transcription</keyword>
<dbReference type="PROSITE" id="PS50931">
    <property type="entry name" value="HTH_LYSR"/>
    <property type="match status" value="1"/>
</dbReference>
<evidence type="ECO:0000256" key="2">
    <source>
        <dbReference type="ARBA" id="ARBA00023015"/>
    </source>
</evidence>
<reference evidence="6 7" key="1">
    <citation type="submission" date="2022-10" db="EMBL/GenBank/DDBJ databases">
        <title>Alteromonas sp. chi3 Genome sequencing.</title>
        <authorList>
            <person name="Park S."/>
        </authorList>
    </citation>
    <scope>NUCLEOTIDE SEQUENCE [LARGE SCALE GENOMIC DNA]</scope>
    <source>
        <strain evidence="7">chi3</strain>
    </source>
</reference>
<name>A0ABT5KZN1_9ALTE</name>
<dbReference type="Proteomes" id="UP001218788">
    <property type="component" value="Unassembled WGS sequence"/>
</dbReference>
<comment type="similarity">
    <text evidence="1">Belongs to the LysR transcriptional regulatory family.</text>
</comment>
<protein>
    <submittedName>
        <fullName evidence="6">LysR family transcriptional regulator</fullName>
    </submittedName>
</protein>
<dbReference type="RefSeq" id="WP_273638804.1">
    <property type="nucleotide sequence ID" value="NZ_JAQQXP010000001.1"/>
</dbReference>
<evidence type="ECO:0000259" key="5">
    <source>
        <dbReference type="PROSITE" id="PS50931"/>
    </source>
</evidence>
<dbReference type="PANTHER" id="PTHR30537">
    <property type="entry name" value="HTH-TYPE TRANSCRIPTIONAL REGULATOR"/>
    <property type="match status" value="1"/>
</dbReference>
<keyword evidence="2" id="KW-0805">Transcription regulation</keyword>
<dbReference type="CDD" id="cd08422">
    <property type="entry name" value="PBP2_CrgA_like"/>
    <property type="match status" value="1"/>
</dbReference>
<evidence type="ECO:0000256" key="4">
    <source>
        <dbReference type="ARBA" id="ARBA00023163"/>
    </source>
</evidence>
<dbReference type="InterPro" id="IPR058163">
    <property type="entry name" value="LysR-type_TF_proteobact-type"/>
</dbReference>
<keyword evidence="7" id="KW-1185">Reference proteome</keyword>